<sequence>MPNGIMTNITRYNNYLFQTDCFKNYSTTETAEEIQQRIQNELNLVYDTYYGWLALPLASIALIITIIFIISIFRAIRQHRVSRKSYVLLLNRSIGDLLVCTVAIFNGIYVLLEDDVNRDIVQAVDSFFAASYWAAMVSYVSLSLLKLYAVARPFDYRRNVNMKRCIHLMIISWIIFAFIAVFSLSFMALVKIGFLREWSGCRTETCLRPMFRIRNFFTVSVYLFTIICFLLTEDLLAPFISGIEMMREKFSDIDFHFGN</sequence>
<dbReference type="PANTHER" id="PTHR24249">
    <property type="entry name" value="HISTAMINE RECEPTOR-RELATED G-PROTEIN COUPLED RECEPTOR"/>
    <property type="match status" value="1"/>
</dbReference>
<evidence type="ECO:0000256" key="6">
    <source>
        <dbReference type="ARBA" id="ARBA00023136"/>
    </source>
</evidence>
<dbReference type="GO" id="GO:0004930">
    <property type="term" value="F:G protein-coupled receptor activity"/>
    <property type="evidence" value="ECO:0007669"/>
    <property type="project" value="UniProtKB-KW"/>
</dbReference>
<dbReference type="Gene3D" id="1.20.1070.10">
    <property type="entry name" value="Rhodopsin 7-helix transmembrane proteins"/>
    <property type="match status" value="1"/>
</dbReference>
<evidence type="ECO:0000256" key="8">
    <source>
        <dbReference type="ARBA" id="ARBA00023224"/>
    </source>
</evidence>
<accession>A0A914DMH9</accession>
<evidence type="ECO:0000313" key="11">
    <source>
        <dbReference type="Proteomes" id="UP000887540"/>
    </source>
</evidence>
<feature type="transmembrane region" description="Helical" evidence="9">
    <location>
        <begin position="94"/>
        <end position="112"/>
    </location>
</feature>
<keyword evidence="4 9" id="KW-1133">Transmembrane helix</keyword>
<dbReference type="GO" id="GO:0005886">
    <property type="term" value="C:plasma membrane"/>
    <property type="evidence" value="ECO:0007669"/>
    <property type="project" value="UniProtKB-SubCell"/>
</dbReference>
<protein>
    <submittedName>
        <fullName evidence="12">G-protein coupled receptors family 1 profile domain-containing protein</fullName>
    </submittedName>
</protein>
<feature type="transmembrane region" description="Helical" evidence="9">
    <location>
        <begin position="132"/>
        <end position="149"/>
    </location>
</feature>
<keyword evidence="8" id="KW-0807">Transducer</keyword>
<keyword evidence="3 9" id="KW-0812">Transmembrane</keyword>
<feature type="transmembrane region" description="Helical" evidence="9">
    <location>
        <begin position="219"/>
        <end position="240"/>
    </location>
</feature>
<keyword evidence="11" id="KW-1185">Reference proteome</keyword>
<evidence type="ECO:0000313" key="12">
    <source>
        <dbReference type="WBParaSite" id="ACRNAN_scaffold3088.g24347.t1"/>
    </source>
</evidence>
<dbReference type="AlphaFoldDB" id="A0A914DMH9"/>
<keyword evidence="2" id="KW-1003">Cell membrane</keyword>
<evidence type="ECO:0000256" key="1">
    <source>
        <dbReference type="ARBA" id="ARBA00004651"/>
    </source>
</evidence>
<feature type="transmembrane region" description="Helical" evidence="9">
    <location>
        <begin position="49"/>
        <end position="73"/>
    </location>
</feature>
<keyword evidence="7" id="KW-0675">Receptor</keyword>
<reference evidence="12" key="1">
    <citation type="submission" date="2022-11" db="UniProtKB">
        <authorList>
            <consortium name="WormBaseParasite"/>
        </authorList>
    </citation>
    <scope>IDENTIFICATION</scope>
</reference>
<organism evidence="11 12">
    <name type="scientific">Acrobeloides nanus</name>
    <dbReference type="NCBI Taxonomy" id="290746"/>
    <lineage>
        <taxon>Eukaryota</taxon>
        <taxon>Metazoa</taxon>
        <taxon>Ecdysozoa</taxon>
        <taxon>Nematoda</taxon>
        <taxon>Chromadorea</taxon>
        <taxon>Rhabditida</taxon>
        <taxon>Tylenchina</taxon>
        <taxon>Cephalobomorpha</taxon>
        <taxon>Cephaloboidea</taxon>
        <taxon>Cephalobidae</taxon>
        <taxon>Acrobeloides</taxon>
    </lineage>
</organism>
<evidence type="ECO:0000256" key="7">
    <source>
        <dbReference type="ARBA" id="ARBA00023170"/>
    </source>
</evidence>
<name>A0A914DMH9_9BILA</name>
<feature type="transmembrane region" description="Helical" evidence="9">
    <location>
        <begin position="170"/>
        <end position="190"/>
    </location>
</feature>
<keyword evidence="6 9" id="KW-0472">Membrane</keyword>
<evidence type="ECO:0000256" key="5">
    <source>
        <dbReference type="ARBA" id="ARBA00023040"/>
    </source>
</evidence>
<dbReference type="CDD" id="cd00637">
    <property type="entry name" value="7tm_classA_rhodopsin-like"/>
    <property type="match status" value="1"/>
</dbReference>
<evidence type="ECO:0000256" key="2">
    <source>
        <dbReference type="ARBA" id="ARBA00022475"/>
    </source>
</evidence>
<evidence type="ECO:0000256" key="9">
    <source>
        <dbReference type="SAM" id="Phobius"/>
    </source>
</evidence>
<proteinExistence type="predicted"/>
<dbReference type="WBParaSite" id="ACRNAN_scaffold3088.g24347.t1">
    <property type="protein sequence ID" value="ACRNAN_scaffold3088.g24347.t1"/>
    <property type="gene ID" value="ACRNAN_scaffold3088.g24347"/>
</dbReference>
<dbReference type="InterPro" id="IPR017452">
    <property type="entry name" value="GPCR_Rhodpsn_7TM"/>
</dbReference>
<keyword evidence="5" id="KW-0297">G-protein coupled receptor</keyword>
<dbReference type="InterPro" id="IPR050569">
    <property type="entry name" value="TAAR"/>
</dbReference>
<evidence type="ECO:0000259" key="10">
    <source>
        <dbReference type="PROSITE" id="PS50262"/>
    </source>
</evidence>
<dbReference type="PROSITE" id="PS50262">
    <property type="entry name" value="G_PROTEIN_RECEP_F1_2"/>
    <property type="match status" value="1"/>
</dbReference>
<evidence type="ECO:0000256" key="3">
    <source>
        <dbReference type="ARBA" id="ARBA00022692"/>
    </source>
</evidence>
<dbReference type="PANTHER" id="PTHR24249:SF372">
    <property type="entry name" value="G-PROTEIN COUPLED RECEPTORS FAMILY 1 PROFILE DOMAIN-CONTAINING PROTEIN"/>
    <property type="match status" value="1"/>
</dbReference>
<feature type="domain" description="G-protein coupled receptors family 1 profile" evidence="10">
    <location>
        <begin position="64"/>
        <end position="259"/>
    </location>
</feature>
<dbReference type="SUPFAM" id="SSF81321">
    <property type="entry name" value="Family A G protein-coupled receptor-like"/>
    <property type="match status" value="1"/>
</dbReference>
<dbReference type="Proteomes" id="UP000887540">
    <property type="component" value="Unplaced"/>
</dbReference>
<evidence type="ECO:0000256" key="4">
    <source>
        <dbReference type="ARBA" id="ARBA00022989"/>
    </source>
</evidence>
<comment type="subcellular location">
    <subcellularLocation>
        <location evidence="1">Cell membrane</location>
        <topology evidence="1">Multi-pass membrane protein</topology>
    </subcellularLocation>
</comment>